<feature type="transmembrane region" description="Helical" evidence="1">
    <location>
        <begin position="98"/>
        <end position="123"/>
    </location>
</feature>
<evidence type="ECO:0000313" key="4">
    <source>
        <dbReference type="Proteomes" id="UP000772434"/>
    </source>
</evidence>
<name>A0A9P5QBI6_9AGAR</name>
<feature type="transmembrane region" description="Helical" evidence="1">
    <location>
        <begin position="67"/>
        <end position="92"/>
    </location>
</feature>
<gene>
    <name evidence="3" type="ORF">BDP27DRAFT_1207066</name>
</gene>
<keyword evidence="1" id="KW-1133">Transmembrane helix</keyword>
<protein>
    <recommendedName>
        <fullName evidence="2">DUF6535 domain-containing protein</fullName>
    </recommendedName>
</protein>
<organism evidence="3 4">
    <name type="scientific">Rhodocollybia butyracea</name>
    <dbReference type="NCBI Taxonomy" id="206335"/>
    <lineage>
        <taxon>Eukaryota</taxon>
        <taxon>Fungi</taxon>
        <taxon>Dikarya</taxon>
        <taxon>Basidiomycota</taxon>
        <taxon>Agaricomycotina</taxon>
        <taxon>Agaricomycetes</taxon>
        <taxon>Agaricomycetidae</taxon>
        <taxon>Agaricales</taxon>
        <taxon>Marasmiineae</taxon>
        <taxon>Omphalotaceae</taxon>
        <taxon>Rhodocollybia</taxon>
    </lineage>
</organism>
<dbReference type="AlphaFoldDB" id="A0A9P5QBI6"/>
<feature type="transmembrane region" description="Helical" evidence="1">
    <location>
        <begin position="12"/>
        <end position="31"/>
    </location>
</feature>
<keyword evidence="1" id="KW-0472">Membrane</keyword>
<proteinExistence type="predicted"/>
<comment type="caution">
    <text evidence="3">The sequence shown here is derived from an EMBL/GenBank/DDBJ whole genome shotgun (WGS) entry which is preliminary data.</text>
</comment>
<feature type="non-terminal residue" evidence="3">
    <location>
        <position position="1"/>
    </location>
</feature>
<sequence length="177" mass="20482">FVPDTGQVWVNGLWALSLSLSLFVALASVLVKQWLHHYLTLPSGTPSERSHLRHYRLVGFQRWRVRAIIGSLPVIMHLSLAVFFVGLVIFLYPLQRVLSYIISAVTLFVYFFYVATNVLPVFYPQCPYQTPLSRFFFRIRQILLPTPDQMKSDVPGQSQPSYLRSLEGRRCMLFMIV</sequence>
<reference evidence="3" key="1">
    <citation type="submission" date="2020-11" db="EMBL/GenBank/DDBJ databases">
        <authorList>
            <consortium name="DOE Joint Genome Institute"/>
            <person name="Ahrendt S."/>
            <person name="Riley R."/>
            <person name="Andreopoulos W."/>
            <person name="Labutti K."/>
            <person name="Pangilinan J."/>
            <person name="Ruiz-Duenas F.J."/>
            <person name="Barrasa J.M."/>
            <person name="Sanchez-Garcia M."/>
            <person name="Camarero S."/>
            <person name="Miyauchi S."/>
            <person name="Serrano A."/>
            <person name="Linde D."/>
            <person name="Babiker R."/>
            <person name="Drula E."/>
            <person name="Ayuso-Fernandez I."/>
            <person name="Pacheco R."/>
            <person name="Padilla G."/>
            <person name="Ferreira P."/>
            <person name="Barriuso J."/>
            <person name="Kellner H."/>
            <person name="Castanera R."/>
            <person name="Alfaro M."/>
            <person name="Ramirez L."/>
            <person name="Pisabarro A.G."/>
            <person name="Kuo A."/>
            <person name="Tritt A."/>
            <person name="Lipzen A."/>
            <person name="He G."/>
            <person name="Yan M."/>
            <person name="Ng V."/>
            <person name="Cullen D."/>
            <person name="Martin F."/>
            <person name="Rosso M.-N."/>
            <person name="Henrissat B."/>
            <person name="Hibbett D."/>
            <person name="Martinez A.T."/>
            <person name="Grigoriev I.V."/>
        </authorList>
    </citation>
    <scope>NUCLEOTIDE SEQUENCE</scope>
    <source>
        <strain evidence="3">AH 40177</strain>
    </source>
</reference>
<keyword evidence="4" id="KW-1185">Reference proteome</keyword>
<dbReference type="OrthoDB" id="2973393at2759"/>
<dbReference type="Pfam" id="PF20153">
    <property type="entry name" value="DUF6535"/>
    <property type="match status" value="1"/>
</dbReference>
<evidence type="ECO:0000259" key="2">
    <source>
        <dbReference type="Pfam" id="PF20153"/>
    </source>
</evidence>
<keyword evidence="1" id="KW-0812">Transmembrane</keyword>
<accession>A0A9P5QBI6</accession>
<dbReference type="EMBL" id="JADNRY010000001">
    <property type="protein sequence ID" value="KAF9078830.1"/>
    <property type="molecule type" value="Genomic_DNA"/>
</dbReference>
<evidence type="ECO:0000256" key="1">
    <source>
        <dbReference type="SAM" id="Phobius"/>
    </source>
</evidence>
<evidence type="ECO:0000313" key="3">
    <source>
        <dbReference type="EMBL" id="KAF9078830.1"/>
    </source>
</evidence>
<dbReference type="Proteomes" id="UP000772434">
    <property type="component" value="Unassembled WGS sequence"/>
</dbReference>
<feature type="domain" description="DUF6535" evidence="2">
    <location>
        <begin position="1"/>
        <end position="92"/>
    </location>
</feature>
<dbReference type="InterPro" id="IPR045338">
    <property type="entry name" value="DUF6535"/>
</dbReference>